<dbReference type="NCBIfam" id="TIGR01700">
    <property type="entry name" value="PNPH"/>
    <property type="match status" value="1"/>
</dbReference>
<gene>
    <name evidence="8" type="ORF">OCK74_18285</name>
</gene>
<dbReference type="RefSeq" id="WP_279298513.1">
    <property type="nucleotide sequence ID" value="NZ_JAOTIF010000017.1"/>
</dbReference>
<keyword evidence="3" id="KW-0597">Phosphoprotein</keyword>
<dbReference type="Gene3D" id="3.40.50.1580">
    <property type="entry name" value="Nucleoside phosphorylase domain"/>
    <property type="match status" value="1"/>
</dbReference>
<accession>A0A9X2XX27</accession>
<evidence type="ECO:0000256" key="4">
    <source>
        <dbReference type="ARBA" id="ARBA00022676"/>
    </source>
</evidence>
<evidence type="ECO:0000259" key="7">
    <source>
        <dbReference type="Pfam" id="PF01048"/>
    </source>
</evidence>
<dbReference type="InterPro" id="IPR011268">
    <property type="entry name" value="Purine_phosphorylase"/>
</dbReference>
<evidence type="ECO:0000256" key="2">
    <source>
        <dbReference type="ARBA" id="ARBA00006751"/>
    </source>
</evidence>
<dbReference type="CDD" id="cd09009">
    <property type="entry name" value="PNP-EcPNPII_like"/>
    <property type="match status" value="1"/>
</dbReference>
<organism evidence="8 9">
    <name type="scientific">Paraflavisolibacter caeni</name>
    <dbReference type="NCBI Taxonomy" id="2982496"/>
    <lineage>
        <taxon>Bacteria</taxon>
        <taxon>Pseudomonadati</taxon>
        <taxon>Bacteroidota</taxon>
        <taxon>Chitinophagia</taxon>
        <taxon>Chitinophagales</taxon>
        <taxon>Chitinophagaceae</taxon>
        <taxon>Paraflavisolibacter</taxon>
    </lineage>
</organism>
<comment type="pathway">
    <text evidence="1 6">Purine metabolism; purine nucleoside salvage.</text>
</comment>
<dbReference type="PANTHER" id="PTHR11904">
    <property type="entry name" value="METHYLTHIOADENOSINE/PURINE NUCLEOSIDE PHOSPHORYLASE"/>
    <property type="match status" value="1"/>
</dbReference>
<reference evidence="8" key="2">
    <citation type="submission" date="2023-04" db="EMBL/GenBank/DDBJ databases">
        <title>Paracnuella aquatica gen. nov., sp. nov., a member of the family Chitinophagaceae isolated from a hot spring.</title>
        <authorList>
            <person name="Wang C."/>
        </authorList>
    </citation>
    <scope>NUCLEOTIDE SEQUENCE</scope>
    <source>
        <strain evidence="8">LB-8</strain>
    </source>
</reference>
<dbReference type="NCBIfam" id="TIGR01697">
    <property type="entry name" value="PNPH-PUNA-XAPA"/>
    <property type="match status" value="1"/>
</dbReference>
<keyword evidence="4 6" id="KW-0328">Glycosyltransferase</keyword>
<dbReference type="Proteomes" id="UP001155483">
    <property type="component" value="Unassembled WGS sequence"/>
</dbReference>
<evidence type="ECO:0000313" key="8">
    <source>
        <dbReference type="EMBL" id="MCU7551074.1"/>
    </source>
</evidence>
<comment type="caution">
    <text evidence="8">The sequence shown here is derived from an EMBL/GenBank/DDBJ whole genome shotgun (WGS) entry which is preliminary data.</text>
</comment>
<dbReference type="PIRSF" id="PIRSF000477">
    <property type="entry name" value="PurNPase"/>
    <property type="match status" value="1"/>
</dbReference>
<comment type="function">
    <text evidence="6">The purine nucleoside phosphorylases catalyze the phosphorolytic breakdown of the N-glycosidic bond in the beta-(deoxy)ribonucleoside molecules, with the formation of the corresponding free purine bases and pentose-1-phosphate.</text>
</comment>
<evidence type="ECO:0000256" key="1">
    <source>
        <dbReference type="ARBA" id="ARBA00005058"/>
    </source>
</evidence>
<comment type="similarity">
    <text evidence="2 6">Belongs to the PNP/MTAP phosphorylase family.</text>
</comment>
<keyword evidence="5 6" id="KW-0808">Transferase</keyword>
<keyword evidence="9" id="KW-1185">Reference proteome</keyword>
<dbReference type="GO" id="GO:0004731">
    <property type="term" value="F:purine-nucleoside phosphorylase activity"/>
    <property type="evidence" value="ECO:0007669"/>
    <property type="project" value="UniProtKB-EC"/>
</dbReference>
<evidence type="ECO:0000256" key="5">
    <source>
        <dbReference type="ARBA" id="ARBA00022679"/>
    </source>
</evidence>
<evidence type="ECO:0000313" key="9">
    <source>
        <dbReference type="Proteomes" id="UP001155483"/>
    </source>
</evidence>
<name>A0A9X2XX27_9BACT</name>
<dbReference type="NCBIfam" id="NF006054">
    <property type="entry name" value="PRK08202.1"/>
    <property type="match status" value="1"/>
</dbReference>
<protein>
    <recommendedName>
        <fullName evidence="6">Purine nucleoside phosphorylase</fullName>
        <ecNumber evidence="6">2.4.2.1</ecNumber>
    </recommendedName>
    <alternativeName>
        <fullName evidence="6">Inosine-guanosine phosphorylase</fullName>
    </alternativeName>
</protein>
<sequence length="272" mass="30042">MTHYQKLIEAAAYLKQFVQENTKTSVILGSGLGNFVKEIEIVNEIPYEQIPHFPVSTVKGHHGKLIFGNVAGKPILAMAGRFHLYEGYGKEEVVFPIRIMKMLGIETILMSNAAGGVNLSFKVGDLMIIKDHISLATKNPLIGANDDRLGTRFPDMSEPYKKSLIQKAKEIAREHNITLKEGVYFGVTGPTFETRAEYKMIHVLGGDAVGMSTVPETIAAVHAGMNVFAMSVITDIGIREEENVITHEEVLEAAQNAEPIFSTVFRELIRTL</sequence>
<dbReference type="GO" id="GO:0005737">
    <property type="term" value="C:cytoplasm"/>
    <property type="evidence" value="ECO:0007669"/>
    <property type="project" value="TreeGrafter"/>
</dbReference>
<dbReference type="AlphaFoldDB" id="A0A9X2XX27"/>
<dbReference type="InterPro" id="IPR000845">
    <property type="entry name" value="Nucleoside_phosphorylase_d"/>
</dbReference>
<dbReference type="InterPro" id="IPR035994">
    <property type="entry name" value="Nucleoside_phosphorylase_sf"/>
</dbReference>
<dbReference type="SUPFAM" id="SSF53167">
    <property type="entry name" value="Purine and uridine phosphorylases"/>
    <property type="match status" value="1"/>
</dbReference>
<dbReference type="PANTHER" id="PTHR11904:SF9">
    <property type="entry name" value="PURINE NUCLEOSIDE PHOSPHORYLASE-RELATED"/>
    <property type="match status" value="1"/>
</dbReference>
<dbReference type="GO" id="GO:0009116">
    <property type="term" value="P:nucleoside metabolic process"/>
    <property type="evidence" value="ECO:0007669"/>
    <property type="project" value="InterPro"/>
</dbReference>
<reference evidence="8" key="1">
    <citation type="submission" date="2022-09" db="EMBL/GenBank/DDBJ databases">
        <authorList>
            <person name="Yuan C."/>
            <person name="Ke Z."/>
        </authorList>
    </citation>
    <scope>NUCLEOTIDE SEQUENCE</scope>
    <source>
        <strain evidence="8">LB-8</strain>
    </source>
</reference>
<dbReference type="FunFam" id="3.40.50.1580:FF:000010">
    <property type="entry name" value="Purine nucleoside phosphorylase"/>
    <property type="match status" value="1"/>
</dbReference>
<evidence type="ECO:0000256" key="3">
    <source>
        <dbReference type="ARBA" id="ARBA00022553"/>
    </source>
</evidence>
<evidence type="ECO:0000256" key="6">
    <source>
        <dbReference type="PIRNR" id="PIRNR000477"/>
    </source>
</evidence>
<feature type="domain" description="Nucleoside phosphorylase" evidence="7">
    <location>
        <begin position="26"/>
        <end position="270"/>
    </location>
</feature>
<dbReference type="InterPro" id="IPR011270">
    <property type="entry name" value="Pur_Nuc_Pase_Ino/Guo-sp"/>
</dbReference>
<dbReference type="EMBL" id="JAOTIF010000017">
    <property type="protein sequence ID" value="MCU7551074.1"/>
    <property type="molecule type" value="Genomic_DNA"/>
</dbReference>
<dbReference type="Pfam" id="PF01048">
    <property type="entry name" value="PNP_UDP_1"/>
    <property type="match status" value="1"/>
</dbReference>
<dbReference type="EC" id="2.4.2.1" evidence="6"/>
<proteinExistence type="inferred from homology"/>